<protein>
    <submittedName>
        <fullName evidence="3">Uncharacterized protein</fullName>
    </submittedName>
</protein>
<dbReference type="WBParaSite" id="PSAMB.scaffold16101size1410.g36792.t1">
    <property type="protein sequence ID" value="PSAMB.scaffold16101size1410.g36792.t1"/>
    <property type="gene ID" value="PSAMB.scaffold16101size1410.g36792"/>
</dbReference>
<evidence type="ECO:0000313" key="3">
    <source>
        <dbReference type="WBParaSite" id="PSAMB.scaffold16101size1410.g36792.t1"/>
    </source>
</evidence>
<reference evidence="3" key="1">
    <citation type="submission" date="2022-11" db="UniProtKB">
        <authorList>
            <consortium name="WormBaseParasite"/>
        </authorList>
    </citation>
    <scope>IDENTIFICATION</scope>
</reference>
<evidence type="ECO:0000256" key="1">
    <source>
        <dbReference type="SAM" id="MobiDB-lite"/>
    </source>
</evidence>
<keyword evidence="2" id="KW-1185">Reference proteome</keyword>
<evidence type="ECO:0000313" key="2">
    <source>
        <dbReference type="Proteomes" id="UP000887566"/>
    </source>
</evidence>
<dbReference type="Proteomes" id="UP000887566">
    <property type="component" value="Unplaced"/>
</dbReference>
<name>A0A914V765_9BILA</name>
<organism evidence="2 3">
    <name type="scientific">Plectus sambesii</name>
    <dbReference type="NCBI Taxonomy" id="2011161"/>
    <lineage>
        <taxon>Eukaryota</taxon>
        <taxon>Metazoa</taxon>
        <taxon>Ecdysozoa</taxon>
        <taxon>Nematoda</taxon>
        <taxon>Chromadorea</taxon>
        <taxon>Plectida</taxon>
        <taxon>Plectina</taxon>
        <taxon>Plectoidea</taxon>
        <taxon>Plectidae</taxon>
        <taxon>Plectus</taxon>
    </lineage>
</organism>
<proteinExistence type="predicted"/>
<feature type="region of interest" description="Disordered" evidence="1">
    <location>
        <begin position="138"/>
        <end position="160"/>
    </location>
</feature>
<dbReference type="AlphaFoldDB" id="A0A914V765"/>
<accession>A0A914V765</accession>
<sequence length="456" mass="49514">MADLGSKVSGFFKKSAAHDDYPKSDYYEGPVEIITVHHEVDALPLTEHVQVYHSGRSDEDGPGILDRAADKLEDAKDKASGAMAGLGSKVSGFFKKSATYEVNPEIDSAERPVETVLIRHEVVSLPMTENVLVEHNVRSDDSEPGSLDRASNTLEDAKGKGSSALAGFSSKVSGFFKRSVAHDDYPKSPLYEGPVENIIVNREVEALPLTDYVQVYHSGRSDEAGPGIFHQASDKIEDAKDKASGAMSDLGSKVSGFFKKGAAHDDYPKSTYYEGPVEIVTVHRDVDSMPLTEHVQVYHSGRSDEEGPGYLAKASDKLVDATERASDAMAGLGSKVSGFFKKGAAHDDYPKTEYYDGPVETIEINRQLDILPLTEHVQVYHSGRSDEEGPGILDRASDKLEDAKEKASGAMAGLGSKVSGFFKKSTAHDDYPKSEFYEGQVETVIVHRDVDSMPLT</sequence>